<sequence length="635" mass="68343">MSYCLGISYFTQYGPSRRSSAQFFGGASPRDSGWSNSSQSGNEWRETSNVKSSGSGGGWGDPPSATVNTSGGWENAGGSSSANTSGGWGNTGDSNTVNTGGGRGSAEDSGFANSGGGWGTGGGGWGDTGAGSSSAADDGGWGSGGGWGTNLWEGSGGGSGWGTTASTSQDTIKQDSSGNKAESSIASECGSAEGSVTLNSTSRSRYMEAEANQTTKVDLQDDRDAMDTDDNPSTRARSKSPLFLKSRSVSMAPSESRSSRNLSPMAQFIELLRRGIRANLEFRTADAQVERWKITQMSPQYKRCGRAARMRLDAVRSDFQKTRQQRHDEVVKAATELAESDVMRALLEAGESLESLQEYARSVREWVEKSVTPVVKEIARAVREKEGQAEAKARENERENEKEREKMIASLEVLVQRYDDVESRVSESDRITEVADKKVQDAVNKLVSDSVSQIKTEPDKSALIFDDFTRRITLLGLDVEEEANQTAALITENRDITESQKALSADAVEMHATIARIEETHSRIDATQRSQAAEIERIRAYLAGLDATSPASPVSLDGLVATVKSNVQAVVAERLRENTESLTAGVEAALRQQQEILYPQLWQQLAPALRMVHHLHTTWAPGTLGGNSDKYIGQL</sequence>
<name>A0A165TXD6_9AGAM</name>
<evidence type="ECO:0000313" key="2">
    <source>
        <dbReference type="EMBL" id="KZT27318.1"/>
    </source>
</evidence>
<keyword evidence="3" id="KW-1185">Reference proteome</keyword>
<gene>
    <name evidence="2" type="ORF">NEOLEDRAFT_1130849</name>
</gene>
<feature type="compositionally biased region" description="Polar residues" evidence="1">
    <location>
        <begin position="247"/>
        <end position="261"/>
    </location>
</feature>
<feature type="compositionally biased region" description="Low complexity" evidence="1">
    <location>
        <begin position="76"/>
        <end position="85"/>
    </location>
</feature>
<dbReference type="AlphaFoldDB" id="A0A165TXD6"/>
<feature type="compositionally biased region" description="Polar residues" evidence="1">
    <location>
        <begin position="169"/>
        <end position="186"/>
    </location>
</feature>
<dbReference type="OrthoDB" id="10632942at2759"/>
<organism evidence="2 3">
    <name type="scientific">Neolentinus lepideus HHB14362 ss-1</name>
    <dbReference type="NCBI Taxonomy" id="1314782"/>
    <lineage>
        <taxon>Eukaryota</taxon>
        <taxon>Fungi</taxon>
        <taxon>Dikarya</taxon>
        <taxon>Basidiomycota</taxon>
        <taxon>Agaricomycotina</taxon>
        <taxon>Agaricomycetes</taxon>
        <taxon>Gloeophyllales</taxon>
        <taxon>Gloeophyllaceae</taxon>
        <taxon>Neolentinus</taxon>
    </lineage>
</organism>
<dbReference type="STRING" id="1314782.A0A165TXD6"/>
<feature type="compositionally biased region" description="Gly residues" evidence="1">
    <location>
        <begin position="139"/>
        <end position="161"/>
    </location>
</feature>
<evidence type="ECO:0000313" key="3">
    <source>
        <dbReference type="Proteomes" id="UP000076761"/>
    </source>
</evidence>
<dbReference type="EMBL" id="KV425562">
    <property type="protein sequence ID" value="KZT27318.1"/>
    <property type="molecule type" value="Genomic_DNA"/>
</dbReference>
<proteinExistence type="predicted"/>
<evidence type="ECO:0000256" key="1">
    <source>
        <dbReference type="SAM" id="MobiDB-lite"/>
    </source>
</evidence>
<accession>A0A165TXD6</accession>
<feature type="compositionally biased region" description="Polar residues" evidence="1">
    <location>
        <begin position="33"/>
        <end position="42"/>
    </location>
</feature>
<feature type="region of interest" description="Disordered" evidence="1">
    <location>
        <begin position="20"/>
        <end position="261"/>
    </location>
</feature>
<feature type="compositionally biased region" description="Gly residues" evidence="1">
    <location>
        <begin position="113"/>
        <end position="129"/>
    </location>
</feature>
<protein>
    <submittedName>
        <fullName evidence="2">Uncharacterized protein</fullName>
    </submittedName>
</protein>
<dbReference type="InParanoid" id="A0A165TXD6"/>
<reference evidence="2 3" key="1">
    <citation type="journal article" date="2016" name="Mol. Biol. Evol.">
        <title>Comparative Genomics of Early-Diverging Mushroom-Forming Fungi Provides Insights into the Origins of Lignocellulose Decay Capabilities.</title>
        <authorList>
            <person name="Nagy L.G."/>
            <person name="Riley R."/>
            <person name="Tritt A."/>
            <person name="Adam C."/>
            <person name="Daum C."/>
            <person name="Floudas D."/>
            <person name="Sun H."/>
            <person name="Yadav J.S."/>
            <person name="Pangilinan J."/>
            <person name="Larsson K.H."/>
            <person name="Matsuura K."/>
            <person name="Barry K."/>
            <person name="Labutti K."/>
            <person name="Kuo R."/>
            <person name="Ohm R.A."/>
            <person name="Bhattacharya S.S."/>
            <person name="Shirouzu T."/>
            <person name="Yoshinaga Y."/>
            <person name="Martin F.M."/>
            <person name="Grigoriev I.V."/>
            <person name="Hibbett D.S."/>
        </authorList>
    </citation>
    <scope>NUCLEOTIDE SEQUENCE [LARGE SCALE GENOMIC DNA]</scope>
    <source>
        <strain evidence="2 3">HHB14362 ss-1</strain>
    </source>
</reference>
<dbReference type="Proteomes" id="UP000076761">
    <property type="component" value="Unassembled WGS sequence"/>
</dbReference>
<feature type="compositionally biased region" description="Polar residues" evidence="1">
    <location>
        <begin position="194"/>
        <end position="204"/>
    </location>
</feature>